<dbReference type="Gene3D" id="2.160.20.70">
    <property type="match status" value="1"/>
</dbReference>
<accession>A0A160TC27</accession>
<dbReference type="NCBIfam" id="TIGR01222">
    <property type="entry name" value="minC"/>
    <property type="match status" value="1"/>
</dbReference>
<evidence type="ECO:0000259" key="7">
    <source>
        <dbReference type="Pfam" id="PF03775"/>
    </source>
</evidence>
<dbReference type="InterPro" id="IPR036145">
    <property type="entry name" value="MinC_C_sf"/>
</dbReference>
<dbReference type="HAMAP" id="MF_00267">
    <property type="entry name" value="MinC"/>
    <property type="match status" value="1"/>
</dbReference>
<dbReference type="InterPro" id="IPR005526">
    <property type="entry name" value="Septum_form_inhib_MinC_C"/>
</dbReference>
<keyword evidence="4" id="KW-0131">Cell cycle</keyword>
<gene>
    <name evidence="9" type="ORF">MGWOODY_Tha920</name>
</gene>
<dbReference type="AlphaFoldDB" id="A0A160TC27"/>
<dbReference type="PANTHER" id="PTHR34108">
    <property type="entry name" value="SEPTUM SITE-DETERMINING PROTEIN MINC"/>
    <property type="match status" value="1"/>
</dbReference>
<feature type="region of interest" description="Disordered" evidence="6">
    <location>
        <begin position="98"/>
        <end position="164"/>
    </location>
</feature>
<organism evidence="9">
    <name type="scientific">hydrothermal vent metagenome</name>
    <dbReference type="NCBI Taxonomy" id="652676"/>
    <lineage>
        <taxon>unclassified sequences</taxon>
        <taxon>metagenomes</taxon>
        <taxon>ecological metagenomes</taxon>
    </lineage>
</organism>
<name>A0A160TC27_9ZZZZ</name>
<reference evidence="9" key="1">
    <citation type="submission" date="2015-10" db="EMBL/GenBank/DDBJ databases">
        <authorList>
            <person name="Gilbert D.G."/>
        </authorList>
    </citation>
    <scope>NUCLEOTIDE SEQUENCE</scope>
</reference>
<evidence type="ECO:0000256" key="6">
    <source>
        <dbReference type="SAM" id="MobiDB-lite"/>
    </source>
</evidence>
<proteinExistence type="inferred from homology"/>
<keyword evidence="2" id="KW-0132">Cell division</keyword>
<evidence type="ECO:0000256" key="4">
    <source>
        <dbReference type="ARBA" id="ARBA00023306"/>
    </source>
</evidence>
<feature type="compositionally biased region" description="Low complexity" evidence="6">
    <location>
        <begin position="135"/>
        <end position="145"/>
    </location>
</feature>
<dbReference type="InterPro" id="IPR007874">
    <property type="entry name" value="MinC_N"/>
</dbReference>
<dbReference type="GO" id="GO:0000902">
    <property type="term" value="P:cell morphogenesis"/>
    <property type="evidence" value="ECO:0007669"/>
    <property type="project" value="InterPro"/>
</dbReference>
<dbReference type="SUPFAM" id="SSF63848">
    <property type="entry name" value="Cell-division inhibitor MinC, C-terminal domain"/>
    <property type="match status" value="1"/>
</dbReference>
<evidence type="ECO:0000313" key="9">
    <source>
        <dbReference type="EMBL" id="CUS40229.1"/>
    </source>
</evidence>
<comment type="function">
    <text evidence="5">Cell division inhibitor that blocks the formation of polar Z ring septums. Rapidly oscillates between the poles of the cell to destabilize FtsZ filaments that have formed before they mature into polar Z rings. Prevents FtsZ polymerization.</text>
</comment>
<dbReference type="InterPro" id="IPR013033">
    <property type="entry name" value="MinC"/>
</dbReference>
<dbReference type="GO" id="GO:0051302">
    <property type="term" value="P:regulation of cell division"/>
    <property type="evidence" value="ECO:0007669"/>
    <property type="project" value="InterPro"/>
</dbReference>
<feature type="domain" description="Septum formation inhibitor MinC C-terminal" evidence="7">
    <location>
        <begin position="160"/>
        <end position="257"/>
    </location>
</feature>
<protein>
    <submittedName>
        <fullName evidence="9">Septum site-determining protein MinC</fullName>
    </submittedName>
</protein>
<feature type="compositionally biased region" description="Polar residues" evidence="6">
    <location>
        <begin position="118"/>
        <end position="134"/>
    </location>
</feature>
<keyword evidence="3" id="KW-0717">Septation</keyword>
<comment type="similarity">
    <text evidence="1">Belongs to the MinC family.</text>
</comment>
<evidence type="ECO:0000256" key="3">
    <source>
        <dbReference type="ARBA" id="ARBA00023210"/>
    </source>
</evidence>
<feature type="domain" description="Septum formation inhibitor MinC N-terminal" evidence="8">
    <location>
        <begin position="6"/>
        <end position="76"/>
    </location>
</feature>
<dbReference type="Gene3D" id="3.30.70.260">
    <property type="match status" value="1"/>
</dbReference>
<dbReference type="Pfam" id="PF03775">
    <property type="entry name" value="MinC_C"/>
    <property type="match status" value="1"/>
</dbReference>
<evidence type="ECO:0000256" key="5">
    <source>
        <dbReference type="ARBA" id="ARBA00025606"/>
    </source>
</evidence>
<dbReference type="GO" id="GO:0000917">
    <property type="term" value="P:division septum assembly"/>
    <property type="evidence" value="ECO:0007669"/>
    <property type="project" value="UniProtKB-KW"/>
</dbReference>
<evidence type="ECO:0000256" key="2">
    <source>
        <dbReference type="ARBA" id="ARBA00022618"/>
    </source>
</evidence>
<evidence type="ECO:0000259" key="8">
    <source>
        <dbReference type="Pfam" id="PF05209"/>
    </source>
</evidence>
<evidence type="ECO:0000256" key="1">
    <source>
        <dbReference type="ARBA" id="ARBA00006291"/>
    </source>
</evidence>
<sequence length="260" mass="27374">MSQGVITMKAGMVPLTTLTFDSSDIDAIRSVLSQRQAEAPALFRNMPCVLDLTGLEAAMLTLESLVGLCREHGLLPVGVRNVSSDWADQVNKISLADFGKGSSKSNRGTATVEAAASVDTNTPATESAQTQPQAESTSEPVSSEPKVSEQELPQRSVKVHSGNVRSGQQVYTDGDLVVLGMVSAGAEVLATGDVHIYGALRGRALAGVKGDLTAVIACQQFDAELVAVAGQYRLFEDDHPHRGQAVAVQLKDDNLNITSV</sequence>
<dbReference type="EMBL" id="CZQC01000005">
    <property type="protein sequence ID" value="CUS40229.1"/>
    <property type="molecule type" value="Genomic_DNA"/>
</dbReference>
<dbReference type="PANTHER" id="PTHR34108:SF1">
    <property type="entry name" value="SEPTUM SITE-DETERMINING PROTEIN MINC"/>
    <property type="match status" value="1"/>
</dbReference>
<dbReference type="InterPro" id="IPR016098">
    <property type="entry name" value="CAP/MinC_C"/>
</dbReference>
<dbReference type="Pfam" id="PF05209">
    <property type="entry name" value="MinC_N"/>
    <property type="match status" value="1"/>
</dbReference>
<dbReference type="GO" id="GO:1901891">
    <property type="term" value="P:regulation of cell septum assembly"/>
    <property type="evidence" value="ECO:0007669"/>
    <property type="project" value="InterPro"/>
</dbReference>